<protein>
    <recommendedName>
        <fullName evidence="5">RING-type domain-containing protein</fullName>
    </recommendedName>
</protein>
<dbReference type="Gene3D" id="3.30.40.10">
    <property type="entry name" value="Zinc/RING finger domain, C3HC4 (zinc finger)"/>
    <property type="match status" value="1"/>
</dbReference>
<evidence type="ECO:0000256" key="4">
    <source>
        <dbReference type="PROSITE-ProRule" id="PRU00175"/>
    </source>
</evidence>
<dbReference type="EMBL" id="JAGGNH010000004">
    <property type="protein sequence ID" value="KAJ0974459.1"/>
    <property type="molecule type" value="Genomic_DNA"/>
</dbReference>
<dbReference type="GO" id="GO:0008270">
    <property type="term" value="F:zinc ion binding"/>
    <property type="evidence" value="ECO:0007669"/>
    <property type="project" value="UniProtKB-KW"/>
</dbReference>
<dbReference type="SUPFAM" id="SSF57850">
    <property type="entry name" value="RING/U-box"/>
    <property type="match status" value="1"/>
</dbReference>
<evidence type="ECO:0000313" key="7">
    <source>
        <dbReference type="Proteomes" id="UP001085076"/>
    </source>
</evidence>
<evidence type="ECO:0000256" key="3">
    <source>
        <dbReference type="ARBA" id="ARBA00022833"/>
    </source>
</evidence>
<organism evidence="6 7">
    <name type="scientific">Dioscorea zingiberensis</name>
    <dbReference type="NCBI Taxonomy" id="325984"/>
    <lineage>
        <taxon>Eukaryota</taxon>
        <taxon>Viridiplantae</taxon>
        <taxon>Streptophyta</taxon>
        <taxon>Embryophyta</taxon>
        <taxon>Tracheophyta</taxon>
        <taxon>Spermatophyta</taxon>
        <taxon>Magnoliopsida</taxon>
        <taxon>Liliopsida</taxon>
        <taxon>Dioscoreales</taxon>
        <taxon>Dioscoreaceae</taxon>
        <taxon>Dioscorea</taxon>
    </lineage>
</organism>
<dbReference type="PANTHER" id="PTHR45969:SF9">
    <property type="entry name" value="RING-TYPE DOMAIN-CONTAINING PROTEIN"/>
    <property type="match status" value="1"/>
</dbReference>
<name>A0A9D5CK97_9LILI</name>
<keyword evidence="3" id="KW-0862">Zinc</keyword>
<evidence type="ECO:0000313" key="6">
    <source>
        <dbReference type="EMBL" id="KAJ0974459.1"/>
    </source>
</evidence>
<dbReference type="InterPro" id="IPR013083">
    <property type="entry name" value="Znf_RING/FYVE/PHD"/>
</dbReference>
<proteinExistence type="predicted"/>
<keyword evidence="2 4" id="KW-0863">Zinc-finger</keyword>
<dbReference type="OrthoDB" id="8062037at2759"/>
<comment type="caution">
    <text evidence="6">The sequence shown here is derived from an EMBL/GenBank/DDBJ whole genome shotgun (WGS) entry which is preliminary data.</text>
</comment>
<evidence type="ECO:0000256" key="2">
    <source>
        <dbReference type="ARBA" id="ARBA00022771"/>
    </source>
</evidence>
<accession>A0A9D5CK97</accession>
<dbReference type="GO" id="GO:0061630">
    <property type="term" value="F:ubiquitin protein ligase activity"/>
    <property type="evidence" value="ECO:0007669"/>
    <property type="project" value="TreeGrafter"/>
</dbReference>
<dbReference type="PANTHER" id="PTHR45969">
    <property type="entry name" value="RING ZINC FINGER PROTEIN-RELATED"/>
    <property type="match status" value="1"/>
</dbReference>
<dbReference type="GO" id="GO:0016567">
    <property type="term" value="P:protein ubiquitination"/>
    <property type="evidence" value="ECO:0007669"/>
    <property type="project" value="TreeGrafter"/>
</dbReference>
<reference evidence="6" key="2">
    <citation type="journal article" date="2022" name="Hortic Res">
        <title>The genome of Dioscorea zingiberensis sheds light on the biosynthesis, origin and evolution of the medicinally important diosgenin saponins.</title>
        <authorList>
            <person name="Li Y."/>
            <person name="Tan C."/>
            <person name="Li Z."/>
            <person name="Guo J."/>
            <person name="Li S."/>
            <person name="Chen X."/>
            <person name="Wang C."/>
            <person name="Dai X."/>
            <person name="Yang H."/>
            <person name="Song W."/>
            <person name="Hou L."/>
            <person name="Xu J."/>
            <person name="Tong Z."/>
            <person name="Xu A."/>
            <person name="Yuan X."/>
            <person name="Wang W."/>
            <person name="Yang Q."/>
            <person name="Chen L."/>
            <person name="Sun Z."/>
            <person name="Wang K."/>
            <person name="Pan B."/>
            <person name="Chen J."/>
            <person name="Bao Y."/>
            <person name="Liu F."/>
            <person name="Qi X."/>
            <person name="Gang D.R."/>
            <person name="Wen J."/>
            <person name="Li J."/>
        </authorList>
    </citation>
    <scope>NUCLEOTIDE SEQUENCE</scope>
    <source>
        <strain evidence="6">Dzin_1.0</strain>
    </source>
</reference>
<keyword evidence="1" id="KW-0479">Metal-binding</keyword>
<feature type="domain" description="RING-type" evidence="5">
    <location>
        <begin position="98"/>
        <end position="141"/>
    </location>
</feature>
<evidence type="ECO:0000259" key="5">
    <source>
        <dbReference type="PROSITE" id="PS50089"/>
    </source>
</evidence>
<evidence type="ECO:0000256" key="1">
    <source>
        <dbReference type="ARBA" id="ARBA00022723"/>
    </source>
</evidence>
<dbReference type="AlphaFoldDB" id="A0A9D5CK97"/>
<dbReference type="SMART" id="SM00184">
    <property type="entry name" value="RING"/>
    <property type="match status" value="1"/>
</dbReference>
<dbReference type="PROSITE" id="PS50089">
    <property type="entry name" value="ZF_RING_2"/>
    <property type="match status" value="1"/>
</dbReference>
<reference evidence="6" key="1">
    <citation type="submission" date="2021-03" db="EMBL/GenBank/DDBJ databases">
        <authorList>
            <person name="Li Z."/>
            <person name="Yang C."/>
        </authorList>
    </citation>
    <scope>NUCLEOTIDE SEQUENCE</scope>
    <source>
        <strain evidence="6">Dzin_1.0</strain>
        <tissue evidence="6">Leaf</tissue>
    </source>
</reference>
<dbReference type="Pfam" id="PF13639">
    <property type="entry name" value="zf-RING_2"/>
    <property type="match status" value="1"/>
</dbReference>
<keyword evidence="7" id="KW-1185">Reference proteome</keyword>
<dbReference type="InterPro" id="IPR001841">
    <property type="entry name" value="Znf_RING"/>
</dbReference>
<sequence>MSSPSTYCYSIVLPKPLLVLVRVVDSLWLPISGALFKLGLASSPGALLAPSWDHVYVSDSNMSNPKINHFIDLPVIEFSRLRKRSRVTGDCEEDEAVCGVCLSRLEQKDEVRELGNCSHVFHMECIDKWVNIGHLTCPMCRSQLLPSKAKKRSSFLRFPWKKY</sequence>
<dbReference type="Proteomes" id="UP001085076">
    <property type="component" value="Miscellaneous, Linkage group lg04"/>
</dbReference>
<gene>
    <name evidence="6" type="ORF">J5N97_016424</name>
</gene>